<feature type="compositionally biased region" description="Basic and acidic residues" evidence="1">
    <location>
        <begin position="122"/>
        <end position="133"/>
    </location>
</feature>
<feature type="compositionally biased region" description="Basic residues" evidence="1">
    <location>
        <begin position="134"/>
        <end position="145"/>
    </location>
</feature>
<feature type="compositionally biased region" description="Basic and acidic residues" evidence="1">
    <location>
        <begin position="78"/>
        <end position="88"/>
    </location>
</feature>
<feature type="compositionally biased region" description="Pro residues" evidence="1">
    <location>
        <begin position="21"/>
        <end position="38"/>
    </location>
</feature>
<sequence>MDTIEDNDIDNQGSYFNRSPIEPPARNPTPPPASPPVATPLAPIIRRSSRNRRPVDRYAPEMESHSESADPLALPAPTEHRDSGERRLPPRIPPPALQTMGDLIGPQGEMQRRSVEVVLEAPGRERTSIEGRKVKQNKARHRNTRQSKNCYKVPHGPPLVPKDVSIFWFVKTNRI</sequence>
<dbReference type="InParanoid" id="A0A1X7UG70"/>
<reference evidence="2" key="1">
    <citation type="submission" date="2017-05" db="UniProtKB">
        <authorList>
            <consortium name="EnsemblMetazoa"/>
        </authorList>
    </citation>
    <scope>IDENTIFICATION</scope>
</reference>
<feature type="region of interest" description="Disordered" evidence="1">
    <location>
        <begin position="1"/>
        <end position="156"/>
    </location>
</feature>
<evidence type="ECO:0000313" key="2">
    <source>
        <dbReference type="EnsemblMetazoa" id="Aqu2.1.26458_001"/>
    </source>
</evidence>
<evidence type="ECO:0000256" key="1">
    <source>
        <dbReference type="SAM" id="MobiDB-lite"/>
    </source>
</evidence>
<name>A0A1X7UG70_AMPQE</name>
<protein>
    <submittedName>
        <fullName evidence="2">Uncharacterized protein</fullName>
    </submittedName>
</protein>
<accession>A0A1X7UG70</accession>
<dbReference type="AlphaFoldDB" id="A0A1X7UG70"/>
<proteinExistence type="predicted"/>
<organism evidence="2">
    <name type="scientific">Amphimedon queenslandica</name>
    <name type="common">Sponge</name>
    <dbReference type="NCBI Taxonomy" id="400682"/>
    <lineage>
        <taxon>Eukaryota</taxon>
        <taxon>Metazoa</taxon>
        <taxon>Porifera</taxon>
        <taxon>Demospongiae</taxon>
        <taxon>Heteroscleromorpha</taxon>
        <taxon>Haplosclerida</taxon>
        <taxon>Niphatidae</taxon>
        <taxon>Amphimedon</taxon>
    </lineage>
</organism>
<dbReference type="EnsemblMetazoa" id="Aqu2.1.26458_001">
    <property type="protein sequence ID" value="Aqu2.1.26458_001"/>
    <property type="gene ID" value="Aqu2.1.26458"/>
</dbReference>
<feature type="compositionally biased region" description="Basic and acidic residues" evidence="1">
    <location>
        <begin position="53"/>
        <end position="68"/>
    </location>
</feature>